<dbReference type="GO" id="GO:0032217">
    <property type="term" value="F:riboflavin transmembrane transporter activity"/>
    <property type="evidence" value="ECO:0007669"/>
    <property type="project" value="UniProtKB-UniRule"/>
</dbReference>
<feature type="transmembrane region" description="Helical" evidence="9">
    <location>
        <begin position="357"/>
        <end position="376"/>
    </location>
</feature>
<proteinExistence type="inferred from homology"/>
<dbReference type="AlphaFoldDB" id="A0A915DQY1"/>
<name>A0A915DQY1_9BILA</name>
<evidence type="ECO:0000256" key="1">
    <source>
        <dbReference type="ARBA" id="ARBA00000215"/>
    </source>
</evidence>
<protein>
    <recommendedName>
        <fullName evidence="9">Riboflavin transporter</fullName>
    </recommendedName>
</protein>
<evidence type="ECO:0000313" key="11">
    <source>
        <dbReference type="WBParaSite" id="jg22593"/>
    </source>
</evidence>
<dbReference type="PANTHER" id="PTHR12929">
    <property type="entry name" value="SOLUTE CARRIER FAMILY 52"/>
    <property type="match status" value="1"/>
</dbReference>
<accession>A0A915DQY1</accession>
<evidence type="ECO:0000256" key="6">
    <source>
        <dbReference type="ARBA" id="ARBA00022692"/>
    </source>
</evidence>
<keyword evidence="10" id="KW-1185">Reference proteome</keyword>
<comment type="subcellular location">
    <subcellularLocation>
        <location evidence="2 9">Cell membrane</location>
        <topology evidence="2 9">Multi-pass membrane protein</topology>
    </subcellularLocation>
</comment>
<evidence type="ECO:0000256" key="5">
    <source>
        <dbReference type="ARBA" id="ARBA00022475"/>
    </source>
</evidence>
<keyword evidence="8 9" id="KW-0472">Membrane</keyword>
<dbReference type="PANTHER" id="PTHR12929:SF10">
    <property type="entry name" value="RIBOFLAVIN TRANSPORTER"/>
    <property type="match status" value="1"/>
</dbReference>
<sequence>MDSHMSAVIYILVILFGTSSWLSTNAIWMELSLLTQSLPEGWSLPSYLAAVIQVACIGPLVYSLLHKCTDITIPKAPTILVLLISCSACTLLLAFGWDWTAYIFGVERSVALIGITFLLALVNATSNVLFMPYMATFHPNYLTAYFVGMGLSALVPSLVSLLQGTLVYECVPDSSGSLQPKYSPARFHVEEFSLIMFGWMCLATVSFIILHWFIPTRRRNATSSNTLPAAEPNLEESSPLQNGILSSPTADSPEAIKASNVRYWVLIVCLAVVCAQMNSVIPSVQSYASLSYSLLTYHLALSLANLMHPVACFIPLWLKPKSLNVLTSLTALTTFFCGLIVVLALQSPTPLLRHSVWGSAISIVAAIIAASLNSYLRTVLTSVVREDSPQNESRLFWCGVVMQAGSFLGACLMFPLVNVFNIFHSANLC</sequence>
<evidence type="ECO:0000256" key="8">
    <source>
        <dbReference type="ARBA" id="ARBA00023136"/>
    </source>
</evidence>
<dbReference type="GO" id="GO:0005886">
    <property type="term" value="C:plasma membrane"/>
    <property type="evidence" value="ECO:0007669"/>
    <property type="project" value="UniProtKB-SubCell"/>
</dbReference>
<evidence type="ECO:0000313" key="10">
    <source>
        <dbReference type="Proteomes" id="UP000887574"/>
    </source>
</evidence>
<evidence type="ECO:0000256" key="9">
    <source>
        <dbReference type="RuleBase" id="RU368035"/>
    </source>
</evidence>
<keyword evidence="7 9" id="KW-1133">Transmembrane helix</keyword>
<feature type="transmembrane region" description="Helical" evidence="9">
    <location>
        <begin position="142"/>
        <end position="162"/>
    </location>
</feature>
<feature type="transmembrane region" description="Helical" evidence="9">
    <location>
        <begin position="77"/>
        <end position="97"/>
    </location>
</feature>
<feature type="transmembrane region" description="Helical" evidence="9">
    <location>
        <begin position="296"/>
        <end position="318"/>
    </location>
</feature>
<comment type="similarity">
    <text evidence="3 9">Belongs to the riboflavin transporter family.</text>
</comment>
<dbReference type="Pfam" id="PF06237">
    <property type="entry name" value="SLC52_ribofla_tr"/>
    <property type="match status" value="1"/>
</dbReference>
<comment type="function">
    <text evidence="9">Plasma membrane transporter mediating the uptake by cells of the water soluble vitamin B2/riboflavin that plays a key role in biochemical oxidation-reduction reactions of the carbohydrate, lipid, and amino acid metabolism.</text>
</comment>
<feature type="transmembrane region" description="Helical" evidence="9">
    <location>
        <begin position="7"/>
        <end position="27"/>
    </location>
</feature>
<comment type="catalytic activity">
    <reaction evidence="1 9">
        <text>riboflavin(in) = riboflavin(out)</text>
        <dbReference type="Rhea" id="RHEA:35015"/>
        <dbReference type="ChEBI" id="CHEBI:57986"/>
    </reaction>
</comment>
<reference evidence="11" key="1">
    <citation type="submission" date="2022-11" db="UniProtKB">
        <authorList>
            <consortium name="WormBaseParasite"/>
        </authorList>
    </citation>
    <scope>IDENTIFICATION</scope>
</reference>
<evidence type="ECO:0000256" key="2">
    <source>
        <dbReference type="ARBA" id="ARBA00004651"/>
    </source>
</evidence>
<feature type="transmembrane region" description="Helical" evidence="9">
    <location>
        <begin position="263"/>
        <end position="284"/>
    </location>
</feature>
<evidence type="ECO:0000256" key="4">
    <source>
        <dbReference type="ARBA" id="ARBA00022448"/>
    </source>
</evidence>
<dbReference type="SUPFAM" id="SSF103473">
    <property type="entry name" value="MFS general substrate transporter"/>
    <property type="match status" value="1"/>
</dbReference>
<keyword evidence="4 9" id="KW-0813">Transport</keyword>
<dbReference type="InterPro" id="IPR036259">
    <property type="entry name" value="MFS_trans_sf"/>
</dbReference>
<keyword evidence="6 9" id="KW-0812">Transmembrane</keyword>
<keyword evidence="5 9" id="KW-1003">Cell membrane</keyword>
<organism evidence="10 11">
    <name type="scientific">Ditylenchus dipsaci</name>
    <dbReference type="NCBI Taxonomy" id="166011"/>
    <lineage>
        <taxon>Eukaryota</taxon>
        <taxon>Metazoa</taxon>
        <taxon>Ecdysozoa</taxon>
        <taxon>Nematoda</taxon>
        <taxon>Chromadorea</taxon>
        <taxon>Rhabditida</taxon>
        <taxon>Tylenchina</taxon>
        <taxon>Tylenchomorpha</taxon>
        <taxon>Sphaerularioidea</taxon>
        <taxon>Anguinidae</taxon>
        <taxon>Anguininae</taxon>
        <taxon>Ditylenchus</taxon>
    </lineage>
</organism>
<feature type="transmembrane region" description="Helical" evidence="9">
    <location>
        <begin position="396"/>
        <end position="417"/>
    </location>
</feature>
<evidence type="ECO:0000256" key="3">
    <source>
        <dbReference type="ARBA" id="ARBA00006366"/>
    </source>
</evidence>
<feature type="transmembrane region" description="Helical" evidence="9">
    <location>
        <begin position="109"/>
        <end position="130"/>
    </location>
</feature>
<feature type="transmembrane region" description="Helical" evidence="9">
    <location>
        <begin position="325"/>
        <end position="345"/>
    </location>
</feature>
<dbReference type="InterPro" id="IPR009357">
    <property type="entry name" value="Riboflavin_transptr"/>
</dbReference>
<dbReference type="Proteomes" id="UP000887574">
    <property type="component" value="Unplaced"/>
</dbReference>
<dbReference type="WBParaSite" id="jg22593">
    <property type="protein sequence ID" value="jg22593"/>
    <property type="gene ID" value="jg22593"/>
</dbReference>
<evidence type="ECO:0000256" key="7">
    <source>
        <dbReference type="ARBA" id="ARBA00022989"/>
    </source>
</evidence>
<feature type="transmembrane region" description="Helical" evidence="9">
    <location>
        <begin position="47"/>
        <end position="65"/>
    </location>
</feature>
<feature type="transmembrane region" description="Helical" evidence="9">
    <location>
        <begin position="192"/>
        <end position="214"/>
    </location>
</feature>